<dbReference type="PANTHER" id="PTHR30146">
    <property type="entry name" value="LACI-RELATED TRANSCRIPTIONAL REPRESSOR"/>
    <property type="match status" value="1"/>
</dbReference>
<keyword evidence="7" id="KW-1185">Reference proteome</keyword>
<dbReference type="PANTHER" id="PTHR30146:SF138">
    <property type="entry name" value="TRANSCRIPTIONAL REGULATORY PROTEIN"/>
    <property type="match status" value="1"/>
</dbReference>
<accession>A0A7X5C0T8</accession>
<keyword evidence="2" id="KW-0238">DNA-binding</keyword>
<dbReference type="Gene3D" id="1.10.10.10">
    <property type="entry name" value="Winged helix-like DNA-binding domain superfamily/Winged helix DNA-binding domain"/>
    <property type="match status" value="1"/>
</dbReference>
<dbReference type="GO" id="GO:0003700">
    <property type="term" value="F:DNA-binding transcription factor activity"/>
    <property type="evidence" value="ECO:0007669"/>
    <property type="project" value="InterPro"/>
</dbReference>
<organism evidence="6 7">
    <name type="scientific">Paenibacillus sacheonensis</name>
    <dbReference type="NCBI Taxonomy" id="742054"/>
    <lineage>
        <taxon>Bacteria</taxon>
        <taxon>Bacillati</taxon>
        <taxon>Bacillota</taxon>
        <taxon>Bacilli</taxon>
        <taxon>Bacillales</taxon>
        <taxon>Paenibacillaceae</taxon>
        <taxon>Paenibacillus</taxon>
    </lineage>
</organism>
<feature type="region of interest" description="Disordered" evidence="4">
    <location>
        <begin position="70"/>
        <end position="89"/>
    </location>
</feature>
<dbReference type="Pfam" id="PF13377">
    <property type="entry name" value="Peripla_BP_3"/>
    <property type="match status" value="1"/>
</dbReference>
<keyword evidence="1" id="KW-0805">Transcription regulation</keyword>
<comment type="caution">
    <text evidence="6">The sequence shown here is derived from an EMBL/GenBank/DDBJ whole genome shotgun (WGS) entry which is preliminary data.</text>
</comment>
<dbReference type="InterPro" id="IPR036390">
    <property type="entry name" value="WH_DNA-bd_sf"/>
</dbReference>
<dbReference type="Proteomes" id="UP000558113">
    <property type="component" value="Unassembled WGS sequence"/>
</dbReference>
<protein>
    <submittedName>
        <fullName evidence="6">Substrate-binding domain-containing protein</fullName>
    </submittedName>
</protein>
<dbReference type="InterPro" id="IPR046335">
    <property type="entry name" value="LacI/GalR-like_sensor"/>
</dbReference>
<dbReference type="SUPFAM" id="SSF46785">
    <property type="entry name" value="Winged helix' DNA-binding domain"/>
    <property type="match status" value="1"/>
</dbReference>
<evidence type="ECO:0000256" key="2">
    <source>
        <dbReference type="ARBA" id="ARBA00023125"/>
    </source>
</evidence>
<dbReference type="SMART" id="SM00345">
    <property type="entry name" value="HTH_GNTR"/>
    <property type="match status" value="1"/>
</dbReference>
<evidence type="ECO:0000313" key="7">
    <source>
        <dbReference type="Proteomes" id="UP000558113"/>
    </source>
</evidence>
<dbReference type="SUPFAM" id="SSF53822">
    <property type="entry name" value="Periplasmic binding protein-like I"/>
    <property type="match status" value="1"/>
</dbReference>
<proteinExistence type="predicted"/>
<dbReference type="OrthoDB" id="9813468at2"/>
<gene>
    <name evidence="6" type="ORF">GT003_06950</name>
</gene>
<evidence type="ECO:0000313" key="6">
    <source>
        <dbReference type="EMBL" id="NBC68719.1"/>
    </source>
</evidence>
<dbReference type="InterPro" id="IPR036388">
    <property type="entry name" value="WH-like_DNA-bd_sf"/>
</dbReference>
<evidence type="ECO:0000256" key="1">
    <source>
        <dbReference type="ARBA" id="ARBA00023015"/>
    </source>
</evidence>
<dbReference type="PROSITE" id="PS50949">
    <property type="entry name" value="HTH_GNTR"/>
    <property type="match status" value="1"/>
</dbReference>
<feature type="compositionally biased region" description="Low complexity" evidence="4">
    <location>
        <begin position="279"/>
        <end position="290"/>
    </location>
</feature>
<dbReference type="RefSeq" id="WP_161695819.1">
    <property type="nucleotide sequence ID" value="NZ_JAAAMU010000003.1"/>
</dbReference>
<dbReference type="CDD" id="cd06267">
    <property type="entry name" value="PBP1_LacI_sugar_binding-like"/>
    <property type="match status" value="1"/>
</dbReference>
<name>A0A7X5C0T8_9BACL</name>
<evidence type="ECO:0000256" key="3">
    <source>
        <dbReference type="ARBA" id="ARBA00023163"/>
    </source>
</evidence>
<dbReference type="AlphaFoldDB" id="A0A7X5C0T8"/>
<dbReference type="Gene3D" id="3.40.50.2300">
    <property type="match status" value="2"/>
</dbReference>
<evidence type="ECO:0000259" key="5">
    <source>
        <dbReference type="PROSITE" id="PS50949"/>
    </source>
</evidence>
<dbReference type="InterPro" id="IPR000524">
    <property type="entry name" value="Tscrpt_reg_HTH_GntR"/>
</dbReference>
<feature type="region of interest" description="Disordered" evidence="4">
    <location>
        <begin position="273"/>
        <end position="293"/>
    </location>
</feature>
<feature type="domain" description="HTH gntR-type" evidence="5">
    <location>
        <begin position="5"/>
        <end position="73"/>
    </location>
</feature>
<dbReference type="GO" id="GO:0000976">
    <property type="term" value="F:transcription cis-regulatory region binding"/>
    <property type="evidence" value="ECO:0007669"/>
    <property type="project" value="TreeGrafter"/>
</dbReference>
<sequence>MTDHKPRYQMIIDYYKEHVAAGLLKAGDKLPNGPEIAQQFGVSAITVTHAMRQLETMGYVKRIKKAGTFVTEPPSGKPGDSAKAAGYGTLPADPTRGGASAIASAAPLPIPVISLVMPFNENIGYEMFRGVEEECAERGFYVTFHNSRYDDAVERAIIQKLAKDRVSGIIVYPVSSYKNIDVFGSLAIDGIPYALIDRSVDGLDAPLVISDNTAAGRSIASHLIGLGHRQLAFVCPIWNEAVSISDRYKGYCSALIEAGIAPKPEWLITLEAGHGQGQGQPSDSSDGSGQRNEVQDAEVLLERLLTVDPPPTAAVVVNDYSAANLLKAALQRGIGVPGCLSITGFDNLSFTSHLEVPLTTVEQDFYGIGREAARLVLAPAEERAGAKIVLPTKLVDRESSGAPQQV</sequence>
<dbReference type="InterPro" id="IPR028082">
    <property type="entry name" value="Peripla_BP_I"/>
</dbReference>
<reference evidence="6 7" key="1">
    <citation type="submission" date="2020-01" db="EMBL/GenBank/DDBJ databases">
        <title>Paenibacillus soybeanensis sp. nov. isolated from the nodules of soybean (Glycine max(L.) Merr).</title>
        <authorList>
            <person name="Wang H."/>
        </authorList>
    </citation>
    <scope>NUCLEOTIDE SEQUENCE [LARGE SCALE GENOMIC DNA]</scope>
    <source>
        <strain evidence="6 7">DSM 23054</strain>
    </source>
</reference>
<keyword evidence="3" id="KW-0804">Transcription</keyword>
<dbReference type="Pfam" id="PF00392">
    <property type="entry name" value="GntR"/>
    <property type="match status" value="1"/>
</dbReference>
<dbReference type="CDD" id="cd07377">
    <property type="entry name" value="WHTH_GntR"/>
    <property type="match status" value="1"/>
</dbReference>
<evidence type="ECO:0000256" key="4">
    <source>
        <dbReference type="SAM" id="MobiDB-lite"/>
    </source>
</evidence>
<dbReference type="EMBL" id="JAAAMU010000003">
    <property type="protein sequence ID" value="NBC68719.1"/>
    <property type="molecule type" value="Genomic_DNA"/>
</dbReference>